<evidence type="ECO:0000259" key="10">
    <source>
        <dbReference type="SMART" id="SM00387"/>
    </source>
</evidence>
<organism evidence="11 12">
    <name type="scientific">Nakamurella flavida</name>
    <dbReference type="NCBI Taxonomy" id="363630"/>
    <lineage>
        <taxon>Bacteria</taxon>
        <taxon>Bacillati</taxon>
        <taxon>Actinomycetota</taxon>
        <taxon>Actinomycetes</taxon>
        <taxon>Nakamurellales</taxon>
        <taxon>Nakamurellaceae</taxon>
        <taxon>Nakamurella</taxon>
    </lineage>
</organism>
<feature type="transmembrane region" description="Helical" evidence="9">
    <location>
        <begin position="56"/>
        <end position="78"/>
    </location>
</feature>
<feature type="transmembrane region" description="Helical" evidence="9">
    <location>
        <begin position="90"/>
        <end position="107"/>
    </location>
</feature>
<dbReference type="Proteomes" id="UP000663801">
    <property type="component" value="Unassembled WGS sequence"/>
</dbReference>
<keyword evidence="6 9" id="KW-1133">Transmembrane helix</keyword>
<keyword evidence="8 9" id="KW-0472">Membrane</keyword>
<keyword evidence="5" id="KW-0418">Kinase</keyword>
<dbReference type="PANTHER" id="PTHR24421:SF37">
    <property type="entry name" value="SENSOR HISTIDINE KINASE NARS"/>
    <property type="match status" value="1"/>
</dbReference>
<dbReference type="CDD" id="cd16917">
    <property type="entry name" value="HATPase_UhpB-NarQ-NarX-like"/>
    <property type="match status" value="1"/>
</dbReference>
<evidence type="ECO:0000256" key="7">
    <source>
        <dbReference type="ARBA" id="ARBA00023012"/>
    </source>
</evidence>
<evidence type="ECO:0000256" key="3">
    <source>
        <dbReference type="ARBA" id="ARBA00022679"/>
    </source>
</evidence>
<keyword evidence="7" id="KW-0902">Two-component regulatory system</keyword>
<dbReference type="SUPFAM" id="SSF55874">
    <property type="entry name" value="ATPase domain of HSP90 chaperone/DNA topoisomerase II/histidine kinase"/>
    <property type="match status" value="1"/>
</dbReference>
<protein>
    <recommendedName>
        <fullName evidence="10">Histidine kinase/HSP90-like ATPase domain-containing protein</fullName>
    </recommendedName>
</protein>
<dbReference type="GO" id="GO:0005886">
    <property type="term" value="C:plasma membrane"/>
    <property type="evidence" value="ECO:0007669"/>
    <property type="project" value="UniProtKB-SubCell"/>
</dbReference>
<dbReference type="RefSeq" id="WP_205258129.1">
    <property type="nucleotide sequence ID" value="NZ_BAAAPV010000002.1"/>
</dbReference>
<evidence type="ECO:0000313" key="12">
    <source>
        <dbReference type="Proteomes" id="UP000663801"/>
    </source>
</evidence>
<feature type="domain" description="Histidine kinase/HSP90-like ATPase" evidence="10">
    <location>
        <begin position="315"/>
        <end position="412"/>
    </location>
</feature>
<evidence type="ECO:0000256" key="9">
    <source>
        <dbReference type="SAM" id="Phobius"/>
    </source>
</evidence>
<dbReference type="GO" id="GO:0016301">
    <property type="term" value="F:kinase activity"/>
    <property type="evidence" value="ECO:0007669"/>
    <property type="project" value="UniProtKB-KW"/>
</dbReference>
<dbReference type="InterPro" id="IPR003594">
    <property type="entry name" value="HATPase_dom"/>
</dbReference>
<comment type="subcellular location">
    <subcellularLocation>
        <location evidence="1">Cell membrane</location>
        <topology evidence="1">Multi-pass membrane protein</topology>
    </subcellularLocation>
</comment>
<evidence type="ECO:0000256" key="1">
    <source>
        <dbReference type="ARBA" id="ARBA00004651"/>
    </source>
</evidence>
<gene>
    <name evidence="11" type="ORF">JL107_16305</name>
</gene>
<dbReference type="InterPro" id="IPR050482">
    <property type="entry name" value="Sensor_HK_TwoCompSys"/>
</dbReference>
<dbReference type="SMART" id="SM00387">
    <property type="entry name" value="HATPase_c"/>
    <property type="match status" value="1"/>
</dbReference>
<dbReference type="GO" id="GO:0000160">
    <property type="term" value="P:phosphorelay signal transduction system"/>
    <property type="evidence" value="ECO:0007669"/>
    <property type="project" value="UniProtKB-KW"/>
</dbReference>
<keyword evidence="4 9" id="KW-0812">Transmembrane</keyword>
<dbReference type="AlphaFoldDB" id="A0A938YL53"/>
<dbReference type="InterPro" id="IPR036890">
    <property type="entry name" value="HATPase_C_sf"/>
</dbReference>
<evidence type="ECO:0000256" key="6">
    <source>
        <dbReference type="ARBA" id="ARBA00022989"/>
    </source>
</evidence>
<keyword evidence="2" id="KW-1003">Cell membrane</keyword>
<name>A0A938YL53_9ACTN</name>
<feature type="transmembrane region" description="Helical" evidence="9">
    <location>
        <begin position="138"/>
        <end position="156"/>
    </location>
</feature>
<dbReference type="Gene3D" id="3.30.565.10">
    <property type="entry name" value="Histidine kinase-like ATPase, C-terminal domain"/>
    <property type="match status" value="1"/>
</dbReference>
<keyword evidence="3" id="KW-0808">Transferase</keyword>
<comment type="caution">
    <text evidence="11">The sequence shown here is derived from an EMBL/GenBank/DDBJ whole genome shotgun (WGS) entry which is preliminary data.</text>
</comment>
<evidence type="ECO:0000256" key="8">
    <source>
        <dbReference type="ARBA" id="ARBA00023136"/>
    </source>
</evidence>
<sequence>MLTDAGLAHLRRSNPAAGMVLQRYAARGIVLQVVLRILLVVFCVATLVMLPPAVDAPWSFTLAGLYAVLTAVSSVWLLRGRVSALRRGWLVLYLDLVALTAITLSTVPSAVDTWTSDVLVRGLFVLPVLAATQLRPGLCAGVGVPTVLVHLGITLAIRPIDDEPWQSIALRTVAVSAVVVAAVGLSRIQRFRFQGLAALVAERVALLTEITTLEQRERRLLAENLHDGALQYILAARGDLEDLVDGDASAATRVDEALRTSATLLRDTVSGLHPAVLEQAGLAAALPALVDAAGARGDLDARLDTTGWPTHERTDLDGLLYGCARELITNVVKHSGAHHLTVTLARVGNLARLTVTDDGTGLDPAVAERRVAQGHIGLASRRAHLEAAGGSLTIRPAVPTGTVVDVTAPFAA</sequence>
<evidence type="ECO:0000256" key="2">
    <source>
        <dbReference type="ARBA" id="ARBA00022475"/>
    </source>
</evidence>
<evidence type="ECO:0000256" key="5">
    <source>
        <dbReference type="ARBA" id="ARBA00022777"/>
    </source>
</evidence>
<reference evidence="11" key="1">
    <citation type="submission" date="2021-01" db="EMBL/GenBank/DDBJ databases">
        <title>KCTC 19127 draft genome.</title>
        <authorList>
            <person name="An D."/>
        </authorList>
    </citation>
    <scope>NUCLEOTIDE SEQUENCE</scope>
    <source>
        <strain evidence="11">KCTC 19127</strain>
    </source>
</reference>
<feature type="transmembrane region" description="Helical" evidence="9">
    <location>
        <begin position="29"/>
        <end position="50"/>
    </location>
</feature>
<proteinExistence type="predicted"/>
<evidence type="ECO:0000313" key="11">
    <source>
        <dbReference type="EMBL" id="MBM9478012.1"/>
    </source>
</evidence>
<dbReference type="Pfam" id="PF02518">
    <property type="entry name" value="HATPase_c"/>
    <property type="match status" value="1"/>
</dbReference>
<keyword evidence="12" id="KW-1185">Reference proteome</keyword>
<accession>A0A938YL53</accession>
<feature type="transmembrane region" description="Helical" evidence="9">
    <location>
        <begin position="168"/>
        <end position="185"/>
    </location>
</feature>
<dbReference type="EMBL" id="JAERWL010000014">
    <property type="protein sequence ID" value="MBM9478012.1"/>
    <property type="molecule type" value="Genomic_DNA"/>
</dbReference>
<dbReference type="PANTHER" id="PTHR24421">
    <property type="entry name" value="NITRATE/NITRITE SENSOR PROTEIN NARX-RELATED"/>
    <property type="match status" value="1"/>
</dbReference>
<evidence type="ECO:0000256" key="4">
    <source>
        <dbReference type="ARBA" id="ARBA00022692"/>
    </source>
</evidence>